<dbReference type="InterPro" id="IPR052895">
    <property type="entry name" value="HetReg/Transcr_Mod"/>
</dbReference>
<keyword evidence="3" id="KW-1185">Reference proteome</keyword>
<proteinExistence type="predicted"/>
<dbReference type="RefSeq" id="XP_008594850.1">
    <property type="nucleotide sequence ID" value="XM_008596628.1"/>
</dbReference>
<sequence>MALLPSLFGNGLPKYKYTPIAPGARTFRLAKLLPPEPSLLPGLEPTVRITLIECSAGNGGGGGDDDDDTAASVEYDALSYAWDVPANVKRPNRRIMVEAGDNGGGGGGGGGGRSYLFIHRPLELALLRFAAANDAQQTGSGPKYELPLFIDQICIDQDNDDEKAQQVALMQAIYAHARRAVIWLGPGDAASDRWFAYVRDLCGEGVLGPVMALPAATLQRIYDAVVENPPATILDDPVEARHRDDLAAVTGRFASQYPIAPCLAVLRRAWFTRLWTIQEACLAPAAVIACGDALLCFDCFRAGMFFYTLQNNYWLYRVVGPLPRAEVALRAAVFEALEGFKRIFQERKAIHEHRRRAPLHELVIKHNMVNEMKWKVVGASLAQDRIYGLMGLAEPDDPVAARLGIYYDGTNQAEAQIRAYTEATGLFLEHGNMDVLLLNRAAASKTIRGLPSWVPDWAHDLVLPLTWEALEQPVFAAGGPRAASSAKADAAAGKITIKGVLIGRVAATGQATYTRSERAWVQDQVNYDDAKLMFDEVDAFVQAALAHDDDDDDDDAAAGAAPPSPEALAHTSLRVYDSGLSARHLAARYPSPHASTQRHMVLQSAISVLGGRLLRSAATARSFSLVNIYATVGVTPWYVDYYSATAVLQHLARGPISLARTIVLALADLLADVVGLCAASARMWLATKGISSSGGSSYALWRPFSSQARRLYEPDAHYRRIGLDPEVMRSKDMLAFLSSLERHAGRRVFRTREGHVGMGPGETRPEDVVVVLYGMTAPIVLRPVETSTEPMWTVVGEAYCDGVMDGEALGMNEGEFVLI</sequence>
<evidence type="ECO:0000313" key="2">
    <source>
        <dbReference type="EMBL" id="EJP69566.1"/>
    </source>
</evidence>
<feature type="domain" description="Heterokaryon incompatibility" evidence="1">
    <location>
        <begin position="75"/>
        <end position="279"/>
    </location>
</feature>
<dbReference type="EMBL" id="JH725152">
    <property type="protein sequence ID" value="EJP69566.1"/>
    <property type="molecule type" value="Genomic_DNA"/>
</dbReference>
<gene>
    <name evidence="2" type="ORF">BBA_01531</name>
</gene>
<accession>J5K655</accession>
<dbReference type="Pfam" id="PF26639">
    <property type="entry name" value="Het-6_barrel"/>
    <property type="match status" value="1"/>
</dbReference>
<dbReference type="Pfam" id="PF06985">
    <property type="entry name" value="HET"/>
    <property type="match status" value="1"/>
</dbReference>
<organism evidence="2 3">
    <name type="scientific">Beauveria bassiana (strain ARSEF 2860)</name>
    <name type="common">White muscardine disease fungus</name>
    <name type="synonym">Tritirachium shiotae</name>
    <dbReference type="NCBI Taxonomy" id="655819"/>
    <lineage>
        <taxon>Eukaryota</taxon>
        <taxon>Fungi</taxon>
        <taxon>Dikarya</taxon>
        <taxon>Ascomycota</taxon>
        <taxon>Pezizomycotina</taxon>
        <taxon>Sordariomycetes</taxon>
        <taxon>Hypocreomycetidae</taxon>
        <taxon>Hypocreales</taxon>
        <taxon>Cordycipitaceae</taxon>
        <taxon>Beauveria</taxon>
    </lineage>
</organism>
<dbReference type="InterPro" id="IPR010730">
    <property type="entry name" value="HET"/>
</dbReference>
<dbReference type="Proteomes" id="UP000002762">
    <property type="component" value="Unassembled WGS sequence"/>
</dbReference>
<reference evidence="2 3" key="1">
    <citation type="journal article" date="2012" name="Sci. Rep.">
        <title>Genomic perspectives on the evolution of fungal entomopathogenicity in Beauveria bassiana.</title>
        <authorList>
            <person name="Xiao G."/>
            <person name="Ying S.H."/>
            <person name="Zheng P."/>
            <person name="Wang Z.L."/>
            <person name="Zhang S."/>
            <person name="Xie X.Q."/>
            <person name="Shang Y."/>
            <person name="St Leger R.J."/>
            <person name="Zhao G.P."/>
            <person name="Wang C."/>
            <person name="Feng M.G."/>
        </authorList>
    </citation>
    <scope>NUCLEOTIDE SEQUENCE [LARGE SCALE GENOMIC DNA]</scope>
    <source>
        <strain evidence="2 3">ARSEF 2860</strain>
    </source>
</reference>
<protein>
    <submittedName>
        <fullName evidence="2">Heterokaryon incompatibility protein</fullName>
    </submittedName>
</protein>
<dbReference type="STRING" id="655819.J5K655"/>
<dbReference type="AlphaFoldDB" id="J5K655"/>
<evidence type="ECO:0000259" key="1">
    <source>
        <dbReference type="Pfam" id="PF06985"/>
    </source>
</evidence>
<dbReference type="PANTHER" id="PTHR24148:SF82">
    <property type="entry name" value="HETEROKARYON INCOMPATIBILITY DOMAIN-CONTAINING PROTEIN"/>
    <property type="match status" value="1"/>
</dbReference>
<dbReference type="PANTHER" id="PTHR24148">
    <property type="entry name" value="ANKYRIN REPEAT DOMAIN-CONTAINING PROTEIN 39 HOMOLOG-RELATED"/>
    <property type="match status" value="1"/>
</dbReference>
<dbReference type="OrthoDB" id="4587016at2759"/>
<dbReference type="GeneID" id="19884543"/>
<dbReference type="HOGENOM" id="CLU_004184_7_2_1"/>
<name>J5K655_BEAB2</name>
<dbReference type="InParanoid" id="J5K655"/>
<evidence type="ECO:0000313" key="3">
    <source>
        <dbReference type="Proteomes" id="UP000002762"/>
    </source>
</evidence>